<dbReference type="GO" id="GO:0030170">
    <property type="term" value="F:pyridoxal phosphate binding"/>
    <property type="evidence" value="ECO:0007669"/>
    <property type="project" value="InterPro"/>
</dbReference>
<comment type="caution">
    <text evidence="2">The sequence shown here is derived from an EMBL/GenBank/DDBJ whole genome shotgun (WGS) entry which is preliminary data.</text>
</comment>
<protein>
    <submittedName>
        <fullName evidence="2">Pyridoxal phosphate binding protein</fullName>
    </submittedName>
</protein>
<evidence type="ECO:0000256" key="1">
    <source>
        <dbReference type="ARBA" id="ARBA00022898"/>
    </source>
</evidence>
<dbReference type="Proteomes" id="UP000664940">
    <property type="component" value="Unassembled WGS sequence"/>
</dbReference>
<evidence type="ECO:0000313" key="2">
    <source>
        <dbReference type="EMBL" id="KAF6084713.1"/>
    </source>
</evidence>
<sequence>MVVEAYSHGQRTFGENYVQELLEKASNPKVLSSCPEIKWHFIGHLQKQNVNKLMAVPNLFMLETLDSAKLADKVNSSWQKKGSPERLKVMVQVNTSGEESK</sequence>
<name>A0A833Z1U8_9CHIR</name>
<reference evidence="2 3" key="1">
    <citation type="journal article" date="2020" name="Nature">
        <title>Six reference-quality genomes reveal evolution of bat adaptations.</title>
        <authorList>
            <person name="Jebb D."/>
            <person name="Huang Z."/>
            <person name="Pippel M."/>
            <person name="Hughes G.M."/>
            <person name="Lavrichenko K."/>
            <person name="Devanna P."/>
            <person name="Winkler S."/>
            <person name="Jermiin L.S."/>
            <person name="Skirmuntt E.C."/>
            <person name="Katzourakis A."/>
            <person name="Burkitt-Gray L."/>
            <person name="Ray D.A."/>
            <person name="Sullivan K.A.M."/>
            <person name="Roscito J.G."/>
            <person name="Kirilenko B.M."/>
            <person name="Davalos L.M."/>
            <person name="Corthals A.P."/>
            <person name="Power M.L."/>
            <person name="Jones G."/>
            <person name="Ransome R.D."/>
            <person name="Dechmann D.K.N."/>
            <person name="Locatelli A.G."/>
            <person name="Puechmaille S.J."/>
            <person name="Fedrigo O."/>
            <person name="Jarvis E.D."/>
            <person name="Hiller M."/>
            <person name="Vernes S.C."/>
            <person name="Myers E.W."/>
            <person name="Teeling E.C."/>
        </authorList>
    </citation>
    <scope>NUCLEOTIDE SEQUENCE [LARGE SCALE GENOMIC DNA]</scope>
    <source>
        <strain evidence="2">Bat1K_MPI-CBG_1</strain>
    </source>
</reference>
<dbReference type="Gene3D" id="3.20.20.10">
    <property type="entry name" value="Alanine racemase"/>
    <property type="match status" value="1"/>
</dbReference>
<dbReference type="PANTHER" id="PTHR10146:SF14">
    <property type="entry name" value="PYRIDOXAL PHOSPHATE HOMEOSTASIS PROTEIN"/>
    <property type="match status" value="1"/>
</dbReference>
<dbReference type="PANTHER" id="PTHR10146">
    <property type="entry name" value="PROLINE SYNTHETASE CO-TRANSCRIBED BACTERIAL HOMOLOG PROTEIN"/>
    <property type="match status" value="1"/>
</dbReference>
<dbReference type="SUPFAM" id="SSF51419">
    <property type="entry name" value="PLP-binding barrel"/>
    <property type="match status" value="1"/>
</dbReference>
<gene>
    <name evidence="2" type="ORF">HJG60_015165</name>
</gene>
<proteinExistence type="predicted"/>
<evidence type="ECO:0000313" key="3">
    <source>
        <dbReference type="Proteomes" id="UP000664940"/>
    </source>
</evidence>
<organism evidence="2 3">
    <name type="scientific">Phyllostomus discolor</name>
    <name type="common">pale spear-nosed bat</name>
    <dbReference type="NCBI Taxonomy" id="89673"/>
    <lineage>
        <taxon>Eukaryota</taxon>
        <taxon>Metazoa</taxon>
        <taxon>Chordata</taxon>
        <taxon>Craniata</taxon>
        <taxon>Vertebrata</taxon>
        <taxon>Euteleostomi</taxon>
        <taxon>Mammalia</taxon>
        <taxon>Eutheria</taxon>
        <taxon>Laurasiatheria</taxon>
        <taxon>Chiroptera</taxon>
        <taxon>Yangochiroptera</taxon>
        <taxon>Phyllostomidae</taxon>
        <taxon>Phyllostominae</taxon>
        <taxon>Phyllostomus</taxon>
    </lineage>
</organism>
<dbReference type="AlphaFoldDB" id="A0A833Z1U8"/>
<dbReference type="InterPro" id="IPR029066">
    <property type="entry name" value="PLP-binding_barrel"/>
</dbReference>
<keyword evidence="1" id="KW-0663">Pyridoxal phosphate</keyword>
<dbReference type="EMBL" id="JABVXQ010000012">
    <property type="protein sequence ID" value="KAF6084713.1"/>
    <property type="molecule type" value="Genomic_DNA"/>
</dbReference>
<accession>A0A833Z1U8</accession>
<dbReference type="PROSITE" id="PS01211">
    <property type="entry name" value="UPF0001"/>
    <property type="match status" value="1"/>
</dbReference>
<dbReference type="InterPro" id="IPR011078">
    <property type="entry name" value="PyrdxlP_homeostasis"/>
</dbReference>